<evidence type="ECO:0000256" key="3">
    <source>
        <dbReference type="ARBA" id="ARBA00022989"/>
    </source>
</evidence>
<organism evidence="8 9">
    <name type="scientific">Actinomyces bouchesdurhonensis</name>
    <dbReference type="NCBI Taxonomy" id="1852361"/>
    <lineage>
        <taxon>Bacteria</taxon>
        <taxon>Bacillati</taxon>
        <taxon>Actinomycetota</taxon>
        <taxon>Actinomycetes</taxon>
        <taxon>Actinomycetales</taxon>
        <taxon>Actinomycetaceae</taxon>
        <taxon>Actinomyces</taxon>
    </lineage>
</organism>
<comment type="subcellular location">
    <subcellularLocation>
        <location evidence="1">Membrane</location>
        <topology evidence="1">Multi-pass membrane protein</topology>
    </subcellularLocation>
</comment>
<dbReference type="SUPFAM" id="SSF58100">
    <property type="entry name" value="Bacterial hemolysins"/>
    <property type="match status" value="1"/>
</dbReference>
<evidence type="ECO:0000256" key="5">
    <source>
        <dbReference type="SAM" id="MobiDB-lite"/>
    </source>
</evidence>
<dbReference type="GO" id="GO:0140359">
    <property type="term" value="F:ABC-type transporter activity"/>
    <property type="evidence" value="ECO:0007669"/>
    <property type="project" value="InterPro"/>
</dbReference>
<dbReference type="NCBIfam" id="TIGR03061">
    <property type="entry name" value="pip_yhgE_Nterm"/>
    <property type="match status" value="1"/>
</dbReference>
<feature type="domain" description="ABC-2 type transporter transmembrane" evidence="7">
    <location>
        <begin position="25"/>
        <end position="179"/>
    </location>
</feature>
<evidence type="ECO:0000256" key="6">
    <source>
        <dbReference type="SAM" id="Phobius"/>
    </source>
</evidence>
<evidence type="ECO:0000313" key="8">
    <source>
        <dbReference type="EMBL" id="MBF0967021.1"/>
    </source>
</evidence>
<dbReference type="PANTHER" id="PTHR43077:SF10">
    <property type="entry name" value="TRANSPORT PERMEASE PROTEIN"/>
    <property type="match status" value="1"/>
</dbReference>
<keyword evidence="4 6" id="KW-0472">Membrane</keyword>
<evidence type="ECO:0000313" key="9">
    <source>
        <dbReference type="Proteomes" id="UP000759246"/>
    </source>
</evidence>
<dbReference type="PANTHER" id="PTHR43077">
    <property type="entry name" value="TRANSPORT PERMEASE YVFS-RELATED"/>
    <property type="match status" value="1"/>
</dbReference>
<evidence type="ECO:0000256" key="1">
    <source>
        <dbReference type="ARBA" id="ARBA00004141"/>
    </source>
</evidence>
<dbReference type="AlphaFoldDB" id="A0A929RRH8"/>
<reference evidence="8" key="1">
    <citation type="submission" date="2020-04" db="EMBL/GenBank/DDBJ databases">
        <title>Deep metagenomics examines the oral microbiome during advanced dental caries in children, revealing novel taxa and co-occurrences with host molecules.</title>
        <authorList>
            <person name="Baker J.L."/>
            <person name="Morton J.T."/>
            <person name="Dinis M."/>
            <person name="Alvarez R."/>
            <person name="Tran N.C."/>
            <person name="Knight R."/>
            <person name="Edlund A."/>
        </authorList>
    </citation>
    <scope>NUCLEOTIDE SEQUENCE</scope>
    <source>
        <strain evidence="8">JCVI_30_bin.13</strain>
    </source>
</reference>
<dbReference type="InterPro" id="IPR013525">
    <property type="entry name" value="ABC2_TM"/>
</dbReference>
<dbReference type="EMBL" id="JABZGF010000279">
    <property type="protein sequence ID" value="MBF0967021.1"/>
    <property type="molecule type" value="Genomic_DNA"/>
</dbReference>
<accession>A0A929RRH8</accession>
<dbReference type="Gene3D" id="3.40.1710.10">
    <property type="entry name" value="abc type-2 transporter like domain"/>
    <property type="match status" value="1"/>
</dbReference>
<evidence type="ECO:0000256" key="2">
    <source>
        <dbReference type="ARBA" id="ARBA00022692"/>
    </source>
</evidence>
<dbReference type="InterPro" id="IPR051328">
    <property type="entry name" value="T7SS_ABC-Transporter"/>
</dbReference>
<name>A0A929RRH8_9ACTO</name>
<feature type="transmembrane region" description="Helical" evidence="6">
    <location>
        <begin position="20"/>
        <end position="44"/>
    </location>
</feature>
<feature type="region of interest" description="Disordered" evidence="5">
    <location>
        <begin position="425"/>
        <end position="456"/>
    </location>
</feature>
<dbReference type="GO" id="GO:0016020">
    <property type="term" value="C:membrane"/>
    <property type="evidence" value="ECO:0007669"/>
    <property type="project" value="UniProtKB-SubCell"/>
</dbReference>
<protein>
    <submittedName>
        <fullName evidence="8">DUF3533 domain-containing protein</fullName>
    </submittedName>
</protein>
<feature type="compositionally biased region" description="Low complexity" evidence="5">
    <location>
        <begin position="425"/>
        <end position="438"/>
    </location>
</feature>
<sequence>MKTMWTIYRADLSRARSSLITIVVIFGLVVIPSLFTWFNVAASWNPFSNTRSLRIAIANTDEGYKSDLVPLHINIGDQVVAALRTNENFDWVIASEEGAIEGTRSGEYYAAIVIPAEFSQDMLTFFDGDATSAPMTYYVNEKKNGISPKLAGQGAQSVSAQVNQVFTQTLAEIALDTATSMGEALSSPSAVGAVTNLDTRVQTIATRLRTAADSADSYSSMVSSSIALIDSTNTLISNVSTATSPAKSAATSADAGTSGLTAAATAAIASVSSAIESSKTSLDSLSSAVDNVYTTGTTTATDAATSLNSQADVLDSHAASYETIKTTLSALPGSPVSQSTLDSLQGAADRLRTLATNLRGAATDLSTKTTDATTNHDSVNALISEAHQSIDGLSEDYNTNLKPKLDELASTLSSAQASLSAMGTTLSSAASTTSTGSDSARDKLTGIRDTLSGAGTDLRDAAGKLDTLHESISEALSSGDLTMLQT</sequence>
<keyword evidence="3 6" id="KW-1133">Transmembrane helix</keyword>
<proteinExistence type="predicted"/>
<gene>
    <name evidence="8" type="ORF">HXK09_07705</name>
</gene>
<dbReference type="InterPro" id="IPR017500">
    <property type="entry name" value="Phage_infect_YhgE_N"/>
</dbReference>
<feature type="non-terminal residue" evidence="8">
    <location>
        <position position="486"/>
    </location>
</feature>
<dbReference type="Pfam" id="PF12698">
    <property type="entry name" value="ABC2_membrane_3"/>
    <property type="match status" value="1"/>
</dbReference>
<comment type="caution">
    <text evidence="8">The sequence shown here is derived from an EMBL/GenBank/DDBJ whole genome shotgun (WGS) entry which is preliminary data.</text>
</comment>
<evidence type="ECO:0000256" key="4">
    <source>
        <dbReference type="ARBA" id="ARBA00023136"/>
    </source>
</evidence>
<keyword evidence="2 6" id="KW-0812">Transmembrane</keyword>
<evidence type="ECO:0000259" key="7">
    <source>
        <dbReference type="Pfam" id="PF12698"/>
    </source>
</evidence>
<dbReference type="Proteomes" id="UP000759246">
    <property type="component" value="Unassembled WGS sequence"/>
</dbReference>